<keyword evidence="10 11" id="KW-0472">Membrane</keyword>
<evidence type="ECO:0000256" key="1">
    <source>
        <dbReference type="ARBA" id="ARBA00022448"/>
    </source>
</evidence>
<accession>A0ABW5PTI6</accession>
<dbReference type="Proteomes" id="UP001597458">
    <property type="component" value="Unassembled WGS sequence"/>
</dbReference>
<keyword evidence="5 11" id="KW-0547">Nucleotide-binding</keyword>
<dbReference type="HAMAP" id="MF_00276">
    <property type="entry name" value="KdpC"/>
    <property type="match status" value="1"/>
</dbReference>
<dbReference type="PANTHER" id="PTHR30042">
    <property type="entry name" value="POTASSIUM-TRANSPORTING ATPASE C CHAIN"/>
    <property type="match status" value="1"/>
</dbReference>
<protein>
    <recommendedName>
        <fullName evidence="11">Potassium-transporting ATPase KdpC subunit</fullName>
    </recommendedName>
    <alternativeName>
        <fullName evidence="11">ATP phosphohydrolase [potassium-transporting] C chain</fullName>
    </alternativeName>
    <alternativeName>
        <fullName evidence="11">Potassium-binding and translocating subunit C</fullName>
    </alternativeName>
    <alternativeName>
        <fullName evidence="11">Potassium-translocating ATPase C chain</fullName>
    </alternativeName>
</protein>
<dbReference type="InterPro" id="IPR003820">
    <property type="entry name" value="KdpC"/>
</dbReference>
<evidence type="ECO:0000256" key="11">
    <source>
        <dbReference type="HAMAP-Rule" id="MF_00276"/>
    </source>
</evidence>
<name>A0ABW5PTI6_9BACI</name>
<evidence type="ECO:0000256" key="7">
    <source>
        <dbReference type="ARBA" id="ARBA00022958"/>
    </source>
</evidence>
<dbReference type="RefSeq" id="WP_141190429.1">
    <property type="nucleotide sequence ID" value="NZ_JBHUMR010000014.1"/>
</dbReference>
<comment type="subcellular location">
    <subcellularLocation>
        <location evidence="11">Cell membrane</location>
        <topology evidence="11">Single-pass membrane protein</topology>
    </subcellularLocation>
</comment>
<comment type="similarity">
    <text evidence="11">Belongs to the KdpC family.</text>
</comment>
<keyword evidence="9 11" id="KW-0406">Ion transport</keyword>
<evidence type="ECO:0000256" key="2">
    <source>
        <dbReference type="ARBA" id="ARBA00022475"/>
    </source>
</evidence>
<keyword evidence="3 11" id="KW-0633">Potassium transport</keyword>
<sequence length="187" mass="20540">MFKTIVRTSLLLMIVCGLVYPLVVTGIANLTMPYQSQGSLIYNDKNEVIGSELIGQPFTSPGYFHSRVSSINYDASASGSNNYAPSNKDMIARTKKSIDEWQKRNPGQSLDQLPSDLITNSGSGLDPDITPKAALAQLPRIKSTTGLPEDQLKHLIQKHTQRKELGLFGEDRVNVLQLNLELAGLIQ</sequence>
<dbReference type="Pfam" id="PF02669">
    <property type="entry name" value="KdpC"/>
    <property type="match status" value="1"/>
</dbReference>
<keyword evidence="7 11" id="KW-0630">Potassium</keyword>
<dbReference type="PIRSF" id="PIRSF001296">
    <property type="entry name" value="K_ATPase_KdpC"/>
    <property type="match status" value="1"/>
</dbReference>
<gene>
    <name evidence="11 12" type="primary">kdpC</name>
    <name evidence="12" type="ORF">ACFSTF_11610</name>
</gene>
<comment type="function">
    <text evidence="11">Part of the high-affinity ATP-driven potassium transport (or Kdp) system, which catalyzes the hydrolysis of ATP coupled with the electrogenic transport of potassium into the cytoplasm. This subunit acts as a catalytic chaperone that increases the ATP-binding affinity of the ATP-hydrolyzing subunit KdpB by the formation of a transient KdpB/KdpC/ATP ternary complex.</text>
</comment>
<keyword evidence="2 11" id="KW-1003">Cell membrane</keyword>
<evidence type="ECO:0000256" key="6">
    <source>
        <dbReference type="ARBA" id="ARBA00022840"/>
    </source>
</evidence>
<evidence type="ECO:0000256" key="3">
    <source>
        <dbReference type="ARBA" id="ARBA00022538"/>
    </source>
</evidence>
<comment type="subunit">
    <text evidence="11">The system is composed of three essential subunits: KdpA, KdpB and KdpC.</text>
</comment>
<evidence type="ECO:0000313" key="12">
    <source>
        <dbReference type="EMBL" id="MFD2617954.1"/>
    </source>
</evidence>
<organism evidence="12 13">
    <name type="scientific">Terrilactibacillus laevilacticus</name>
    <dbReference type="NCBI Taxonomy" id="1380157"/>
    <lineage>
        <taxon>Bacteria</taxon>
        <taxon>Bacillati</taxon>
        <taxon>Bacillota</taxon>
        <taxon>Bacilli</taxon>
        <taxon>Bacillales</taxon>
        <taxon>Bacillaceae</taxon>
        <taxon>Terrilactibacillus</taxon>
    </lineage>
</organism>
<evidence type="ECO:0000256" key="8">
    <source>
        <dbReference type="ARBA" id="ARBA00022989"/>
    </source>
</evidence>
<reference evidence="13" key="1">
    <citation type="journal article" date="2019" name="Int. J. Syst. Evol. Microbiol.">
        <title>The Global Catalogue of Microorganisms (GCM) 10K type strain sequencing project: providing services to taxonomists for standard genome sequencing and annotation.</title>
        <authorList>
            <consortium name="The Broad Institute Genomics Platform"/>
            <consortium name="The Broad Institute Genome Sequencing Center for Infectious Disease"/>
            <person name="Wu L."/>
            <person name="Ma J."/>
        </authorList>
    </citation>
    <scope>NUCLEOTIDE SEQUENCE [LARGE SCALE GENOMIC DNA]</scope>
    <source>
        <strain evidence="13">TISTR 2241</strain>
    </source>
</reference>
<dbReference type="PANTHER" id="PTHR30042:SF2">
    <property type="entry name" value="POTASSIUM-TRANSPORTING ATPASE KDPC SUBUNIT"/>
    <property type="match status" value="1"/>
</dbReference>
<keyword evidence="6 11" id="KW-0067">ATP-binding</keyword>
<dbReference type="EMBL" id="JBHUMR010000014">
    <property type="protein sequence ID" value="MFD2617954.1"/>
    <property type="molecule type" value="Genomic_DNA"/>
</dbReference>
<keyword evidence="13" id="KW-1185">Reference proteome</keyword>
<evidence type="ECO:0000313" key="13">
    <source>
        <dbReference type="Proteomes" id="UP001597458"/>
    </source>
</evidence>
<evidence type="ECO:0000256" key="5">
    <source>
        <dbReference type="ARBA" id="ARBA00022741"/>
    </source>
</evidence>
<dbReference type="NCBIfam" id="NF001454">
    <property type="entry name" value="PRK00315.1"/>
    <property type="match status" value="1"/>
</dbReference>
<keyword evidence="1 11" id="KW-0813">Transport</keyword>
<proteinExistence type="inferred from homology"/>
<evidence type="ECO:0000256" key="9">
    <source>
        <dbReference type="ARBA" id="ARBA00023065"/>
    </source>
</evidence>
<comment type="caution">
    <text evidence="12">The sequence shown here is derived from an EMBL/GenBank/DDBJ whole genome shotgun (WGS) entry which is preliminary data.</text>
</comment>
<evidence type="ECO:0000256" key="10">
    <source>
        <dbReference type="ARBA" id="ARBA00023136"/>
    </source>
</evidence>
<dbReference type="NCBIfam" id="TIGR00681">
    <property type="entry name" value="kdpC"/>
    <property type="match status" value="1"/>
</dbReference>
<keyword evidence="8 11" id="KW-1133">Transmembrane helix</keyword>
<keyword evidence="4 11" id="KW-0812">Transmembrane</keyword>
<evidence type="ECO:0000256" key="4">
    <source>
        <dbReference type="ARBA" id="ARBA00022692"/>
    </source>
</evidence>